<feature type="domain" description="HYR" evidence="5">
    <location>
        <begin position="160"/>
        <end position="250"/>
    </location>
</feature>
<dbReference type="InterPro" id="IPR003410">
    <property type="entry name" value="HYR_dom"/>
</dbReference>
<keyword evidence="4" id="KW-0732">Signal</keyword>
<evidence type="ECO:0000259" key="6">
    <source>
        <dbReference type="PROSITE" id="PS50853"/>
    </source>
</evidence>
<dbReference type="CDD" id="cd00063">
    <property type="entry name" value="FN3"/>
    <property type="match status" value="2"/>
</dbReference>
<feature type="chain" id="PRO_5044665421" evidence="4">
    <location>
        <begin position="18"/>
        <end position="754"/>
    </location>
</feature>
<evidence type="ECO:0000256" key="2">
    <source>
        <dbReference type="SAM" id="MobiDB-lite"/>
    </source>
</evidence>
<evidence type="ECO:0000313" key="9">
    <source>
        <dbReference type="RefSeq" id="XP_022079187.1"/>
    </source>
</evidence>
<dbReference type="Proteomes" id="UP000694845">
    <property type="component" value="Unplaced"/>
</dbReference>
<keyword evidence="3" id="KW-0472">Membrane</keyword>
<keyword evidence="1" id="KW-0677">Repeat</keyword>
<dbReference type="PROSITE" id="PS50825">
    <property type="entry name" value="HYR"/>
    <property type="match status" value="2"/>
</dbReference>
<organism evidence="7 8">
    <name type="scientific">Acanthaster planci</name>
    <name type="common">Crown-of-thorns starfish</name>
    <dbReference type="NCBI Taxonomy" id="133434"/>
    <lineage>
        <taxon>Eukaryota</taxon>
        <taxon>Metazoa</taxon>
        <taxon>Echinodermata</taxon>
        <taxon>Eleutherozoa</taxon>
        <taxon>Asterozoa</taxon>
        <taxon>Asteroidea</taxon>
        <taxon>Valvatacea</taxon>
        <taxon>Valvatida</taxon>
        <taxon>Acanthasteridae</taxon>
        <taxon>Acanthaster</taxon>
    </lineage>
</organism>
<sequence length="754" mass="82271">MLSIVMLIIAANRAVSAAVCPDNIHQSTDPGQPTAVVSWTTETNHTCSPESGSSFSTGNTLAECIDEDDGSRCAFTVNVTDDESPKLTCGTSVTANTDYGKSTGQATWNNPQGSDNVGVNPIRCDATSGSTFPLGTSRVTCRVQDTSGNEAMCTIQVTIQDNEDPVFSKCPNKPIRQTIPDFDPLRPPAAIQVTWDLPSANDNSGRGVTLTSTHEPGEEFELGVTSVTYTARDESGNENNDCTFFVQVVVQPPVDIFAENVITGNTDSCMTVVWPESKDGAIEEYALYHWTQGMSKPDPSQRIVITPQQGSITYTYNRYTICNLSPGELYTVEMEEESGGKISSMNQWSRPSAPNHISVVPGTLSSTSVELTWERVSLQNLEQYRVSLYIGYTSTLDLGYMSKTTDRLMVDSLRPGTSIVASVYAVVGSRDERLESQRRSLAVTIASLSDREFLAYNFTESTIAVAWHRQVNTYNGKDPYMLYIEPEDADENYLTVFSPGDPAWAEFVGLKPNTEYKIRLISNLGLSLSASQKTRPGRVANLRPTLVRDDAITLEWDAPAEGVVDSYEVHISPGEDNDPTTVSSTSCHFSSLRAKTEYFFKVVSVYDNAKSVPQTLHVTAGVTKAEASNLVNIPAIVFSAVLGLLSIVLTIGLVILYLKYRRLKKGKGETTSVAGSSRVKKKISNATIQDQDTRRYQMTTEDSDDVYENASPSTLPNPLAPTAPAYQNAVMGHELKPLPKSRNKVALPVPSSRK</sequence>
<dbReference type="Gene3D" id="2.60.40.10">
    <property type="entry name" value="Immunoglobulins"/>
    <property type="match status" value="3"/>
</dbReference>
<feature type="domain" description="Fibronectin type-III" evidence="6">
    <location>
        <begin position="252"/>
        <end position="362"/>
    </location>
</feature>
<dbReference type="KEGG" id="aplc:110973053"/>
<feature type="signal peptide" evidence="4">
    <location>
        <begin position="1"/>
        <end position="17"/>
    </location>
</feature>
<evidence type="ECO:0000313" key="7">
    <source>
        <dbReference type="Proteomes" id="UP000694845"/>
    </source>
</evidence>
<feature type="transmembrane region" description="Helical" evidence="3">
    <location>
        <begin position="636"/>
        <end position="658"/>
    </location>
</feature>
<dbReference type="PROSITE" id="PS50853">
    <property type="entry name" value="FN3"/>
    <property type="match status" value="2"/>
</dbReference>
<keyword evidence="3" id="KW-0812">Transmembrane</keyword>
<dbReference type="PANTHER" id="PTHR24273">
    <property type="entry name" value="FI04643P-RELATED"/>
    <property type="match status" value="1"/>
</dbReference>
<keyword evidence="3" id="KW-1133">Transmembrane helix</keyword>
<dbReference type="Pfam" id="PF00041">
    <property type="entry name" value="fn3"/>
    <property type="match status" value="1"/>
</dbReference>
<feature type="region of interest" description="Disordered" evidence="2">
    <location>
        <begin position="701"/>
        <end position="754"/>
    </location>
</feature>
<dbReference type="AlphaFoldDB" id="A0A8B7XG14"/>
<evidence type="ECO:0000259" key="5">
    <source>
        <dbReference type="PROSITE" id="PS50825"/>
    </source>
</evidence>
<dbReference type="RefSeq" id="XP_022079187.1">
    <property type="nucleotide sequence ID" value="XM_022223495.1"/>
</dbReference>
<dbReference type="PANTHER" id="PTHR24273:SF32">
    <property type="entry name" value="HYALIN"/>
    <property type="match status" value="1"/>
</dbReference>
<reference evidence="8 9" key="1">
    <citation type="submission" date="2025-04" db="UniProtKB">
        <authorList>
            <consortium name="RefSeq"/>
        </authorList>
    </citation>
    <scope>IDENTIFICATION</scope>
</reference>
<dbReference type="OrthoDB" id="261433at2759"/>
<dbReference type="Pfam" id="PF02494">
    <property type="entry name" value="HYR"/>
    <property type="match status" value="2"/>
</dbReference>
<evidence type="ECO:0000256" key="1">
    <source>
        <dbReference type="ARBA" id="ARBA00022737"/>
    </source>
</evidence>
<feature type="domain" description="Fibronectin type-III" evidence="6">
    <location>
        <begin position="538"/>
        <end position="626"/>
    </location>
</feature>
<evidence type="ECO:0000313" key="8">
    <source>
        <dbReference type="RefSeq" id="XP_022079186.1"/>
    </source>
</evidence>
<protein>
    <submittedName>
        <fullName evidence="8 9">Receptor-type tyrosine-protein phosphatase H-like isoform X1</fullName>
    </submittedName>
</protein>
<dbReference type="GeneID" id="110973053"/>
<evidence type="ECO:0000256" key="4">
    <source>
        <dbReference type="SAM" id="SignalP"/>
    </source>
</evidence>
<keyword evidence="7" id="KW-1185">Reference proteome</keyword>
<name>A0A8B7XG14_ACAPL</name>
<dbReference type="SUPFAM" id="SSF49265">
    <property type="entry name" value="Fibronectin type III"/>
    <property type="match status" value="3"/>
</dbReference>
<feature type="compositionally biased region" description="Low complexity" evidence="2">
    <location>
        <begin position="710"/>
        <end position="725"/>
    </location>
</feature>
<proteinExistence type="predicted"/>
<feature type="domain" description="HYR" evidence="5">
    <location>
        <begin position="80"/>
        <end position="159"/>
    </location>
</feature>
<dbReference type="InterPro" id="IPR013783">
    <property type="entry name" value="Ig-like_fold"/>
</dbReference>
<accession>A0A8B7XG14</accession>
<evidence type="ECO:0000256" key="3">
    <source>
        <dbReference type="SAM" id="Phobius"/>
    </source>
</evidence>
<dbReference type="SMART" id="SM00060">
    <property type="entry name" value="FN3"/>
    <property type="match status" value="4"/>
</dbReference>
<dbReference type="RefSeq" id="XP_022079186.1">
    <property type="nucleotide sequence ID" value="XM_022223494.1"/>
</dbReference>
<dbReference type="InterPro" id="IPR036116">
    <property type="entry name" value="FN3_sf"/>
</dbReference>
<gene>
    <name evidence="8 9" type="primary">LOC110973053</name>
</gene>
<dbReference type="InterPro" id="IPR003961">
    <property type="entry name" value="FN3_dom"/>
</dbReference>